<evidence type="ECO:0000256" key="11">
    <source>
        <dbReference type="ARBA" id="ARBA00023204"/>
    </source>
</evidence>
<evidence type="ECO:0000256" key="8">
    <source>
        <dbReference type="ARBA" id="ARBA00022833"/>
    </source>
</evidence>
<evidence type="ECO:0000256" key="2">
    <source>
        <dbReference type="ARBA" id="ARBA00012722"/>
    </source>
</evidence>
<keyword evidence="7 14" id="KW-0227">DNA damage</keyword>
<feature type="binding site" evidence="14">
    <location>
        <position position="135"/>
    </location>
    <ligand>
        <name>NAD(+)</name>
        <dbReference type="ChEBI" id="CHEBI:57540"/>
    </ligand>
</feature>
<keyword evidence="14" id="KW-0464">Manganese</keyword>
<dbReference type="PANTHER" id="PTHR23389">
    <property type="entry name" value="CHROMOSOME TRANSMISSION FIDELITY FACTOR 18"/>
    <property type="match status" value="1"/>
</dbReference>
<keyword evidence="17" id="KW-1185">Reference proteome</keyword>
<feature type="binding site" evidence="14">
    <location>
        <position position="312"/>
    </location>
    <ligand>
        <name>NAD(+)</name>
        <dbReference type="ChEBI" id="CHEBI:57540"/>
    </ligand>
</feature>
<dbReference type="InterPro" id="IPR001679">
    <property type="entry name" value="DNA_ligase"/>
</dbReference>
<name>A0A5C6E9U5_9BACT</name>
<dbReference type="InterPro" id="IPR033136">
    <property type="entry name" value="DNA_ligase_CS"/>
</dbReference>
<evidence type="ECO:0000256" key="3">
    <source>
        <dbReference type="ARBA" id="ARBA00013308"/>
    </source>
</evidence>
<dbReference type="InterPro" id="IPR004149">
    <property type="entry name" value="Znf_DNAligase_C4"/>
</dbReference>
<dbReference type="AlphaFoldDB" id="A0A5C6E9U5"/>
<dbReference type="InterPro" id="IPR041663">
    <property type="entry name" value="DisA/LigA_HHH"/>
</dbReference>
<feature type="binding site" evidence="14">
    <location>
        <position position="409"/>
    </location>
    <ligand>
        <name>Zn(2+)</name>
        <dbReference type="ChEBI" id="CHEBI:29105"/>
    </ligand>
</feature>
<dbReference type="OrthoDB" id="9759736at2"/>
<reference evidence="16 17" key="1">
    <citation type="submission" date="2019-02" db="EMBL/GenBank/DDBJ databases">
        <title>Deep-cultivation of Planctomycetes and their phenomic and genomic characterization uncovers novel biology.</title>
        <authorList>
            <person name="Wiegand S."/>
            <person name="Jogler M."/>
            <person name="Boedeker C."/>
            <person name="Pinto D."/>
            <person name="Vollmers J."/>
            <person name="Rivas-Marin E."/>
            <person name="Kohn T."/>
            <person name="Peeters S.H."/>
            <person name="Heuer A."/>
            <person name="Rast P."/>
            <person name="Oberbeckmann S."/>
            <person name="Bunk B."/>
            <person name="Jeske O."/>
            <person name="Meyerdierks A."/>
            <person name="Storesund J.E."/>
            <person name="Kallscheuer N."/>
            <person name="Luecker S."/>
            <person name="Lage O.M."/>
            <person name="Pohl T."/>
            <person name="Merkel B.J."/>
            <person name="Hornburger P."/>
            <person name="Mueller R.-W."/>
            <person name="Bruemmer F."/>
            <person name="Labrenz M."/>
            <person name="Spormann A.M."/>
            <person name="Op Den Camp H."/>
            <person name="Overmann J."/>
            <person name="Amann R."/>
            <person name="Jetten M.S.M."/>
            <person name="Mascher T."/>
            <person name="Medema M.H."/>
            <person name="Devos D.P."/>
            <person name="Kaster A.-K."/>
            <person name="Ovreas L."/>
            <person name="Rohde M."/>
            <person name="Galperin M.Y."/>
            <person name="Jogler C."/>
        </authorList>
    </citation>
    <scope>NUCLEOTIDE SEQUENCE [LARGE SCALE GENOMIC DNA]</scope>
    <source>
        <strain evidence="16 17">Q31b</strain>
    </source>
</reference>
<keyword evidence="5 14" id="KW-0235">DNA replication</keyword>
<dbReference type="Gene3D" id="2.40.50.140">
    <property type="entry name" value="Nucleic acid-binding proteins"/>
    <property type="match status" value="1"/>
</dbReference>
<dbReference type="PANTHER" id="PTHR23389:SF9">
    <property type="entry name" value="DNA LIGASE"/>
    <property type="match status" value="1"/>
</dbReference>
<dbReference type="InterPro" id="IPR001357">
    <property type="entry name" value="BRCT_dom"/>
</dbReference>
<dbReference type="Gene3D" id="3.30.470.30">
    <property type="entry name" value="DNA ligase/mRNA capping enzyme"/>
    <property type="match status" value="1"/>
</dbReference>
<evidence type="ECO:0000256" key="5">
    <source>
        <dbReference type="ARBA" id="ARBA00022705"/>
    </source>
</evidence>
<dbReference type="GO" id="GO:0006281">
    <property type="term" value="P:DNA repair"/>
    <property type="evidence" value="ECO:0007669"/>
    <property type="project" value="UniProtKB-KW"/>
</dbReference>
<evidence type="ECO:0000313" key="16">
    <source>
        <dbReference type="EMBL" id="TWU45772.1"/>
    </source>
</evidence>
<keyword evidence="4 14" id="KW-0436">Ligase</keyword>
<dbReference type="CDD" id="cd00114">
    <property type="entry name" value="LIGANc"/>
    <property type="match status" value="1"/>
</dbReference>
<proteinExistence type="inferred from homology"/>
<dbReference type="InterPro" id="IPR012340">
    <property type="entry name" value="NA-bd_OB-fold"/>
</dbReference>
<gene>
    <name evidence="14 16" type="primary">ligA</name>
    <name evidence="16" type="ORF">Q31b_09480</name>
</gene>
<dbReference type="InterPro" id="IPR010994">
    <property type="entry name" value="RuvA_2-like"/>
</dbReference>
<dbReference type="FunFam" id="2.40.50.140:FF:000012">
    <property type="entry name" value="DNA ligase"/>
    <property type="match status" value="1"/>
</dbReference>
<dbReference type="FunFam" id="3.40.50.10190:FF:000054">
    <property type="entry name" value="DNA ligase"/>
    <property type="match status" value="1"/>
</dbReference>
<feature type="binding site" evidence="14">
    <location>
        <begin position="33"/>
        <end position="37"/>
    </location>
    <ligand>
        <name>NAD(+)</name>
        <dbReference type="ChEBI" id="CHEBI:57540"/>
    </ligand>
</feature>
<evidence type="ECO:0000256" key="14">
    <source>
        <dbReference type="HAMAP-Rule" id="MF_01588"/>
    </source>
</evidence>
<dbReference type="InterPro" id="IPR004150">
    <property type="entry name" value="NAD_DNA_ligase_OB"/>
</dbReference>
<protein>
    <recommendedName>
        <fullName evidence="3 14">DNA ligase</fullName>
        <ecNumber evidence="2 14">6.5.1.2</ecNumber>
    </recommendedName>
    <alternativeName>
        <fullName evidence="14">Polydeoxyribonucleotide synthase [NAD(+)]</fullName>
    </alternativeName>
</protein>
<dbReference type="Gene3D" id="1.10.287.610">
    <property type="entry name" value="Helix hairpin bin"/>
    <property type="match status" value="1"/>
</dbReference>
<organism evidence="16 17">
    <name type="scientific">Novipirellula aureliae</name>
    <dbReference type="NCBI Taxonomy" id="2527966"/>
    <lineage>
        <taxon>Bacteria</taxon>
        <taxon>Pseudomonadati</taxon>
        <taxon>Planctomycetota</taxon>
        <taxon>Planctomycetia</taxon>
        <taxon>Pirellulales</taxon>
        <taxon>Pirellulaceae</taxon>
        <taxon>Novipirellula</taxon>
    </lineage>
</organism>
<accession>A0A5C6E9U5</accession>
<evidence type="ECO:0000259" key="15">
    <source>
        <dbReference type="PROSITE" id="PS50172"/>
    </source>
</evidence>
<dbReference type="SMART" id="SM00532">
    <property type="entry name" value="LIGANc"/>
    <property type="match status" value="1"/>
</dbReference>
<evidence type="ECO:0000256" key="9">
    <source>
        <dbReference type="ARBA" id="ARBA00022842"/>
    </source>
</evidence>
<dbReference type="Pfam" id="PF12826">
    <property type="entry name" value="HHH_2"/>
    <property type="match status" value="1"/>
</dbReference>
<dbReference type="GO" id="GO:0046872">
    <property type="term" value="F:metal ion binding"/>
    <property type="evidence" value="ECO:0007669"/>
    <property type="project" value="UniProtKB-KW"/>
</dbReference>
<feature type="binding site" evidence="14">
    <location>
        <position position="172"/>
    </location>
    <ligand>
        <name>NAD(+)</name>
        <dbReference type="ChEBI" id="CHEBI:57540"/>
    </ligand>
</feature>
<feature type="active site" description="N6-AMP-lysine intermediate" evidence="14">
    <location>
        <position position="114"/>
    </location>
</feature>
<dbReference type="NCBIfam" id="NF005932">
    <property type="entry name" value="PRK07956.1"/>
    <property type="match status" value="1"/>
</dbReference>
<dbReference type="NCBIfam" id="TIGR00575">
    <property type="entry name" value="dnlj"/>
    <property type="match status" value="1"/>
</dbReference>
<feature type="binding site" evidence="14">
    <location>
        <position position="112"/>
    </location>
    <ligand>
        <name>NAD(+)</name>
        <dbReference type="ChEBI" id="CHEBI:57540"/>
    </ligand>
</feature>
<evidence type="ECO:0000256" key="13">
    <source>
        <dbReference type="ARBA" id="ARBA00060881"/>
    </source>
</evidence>
<dbReference type="Gene3D" id="6.20.10.30">
    <property type="match status" value="1"/>
</dbReference>
<comment type="cofactor">
    <cofactor evidence="14">
        <name>Mg(2+)</name>
        <dbReference type="ChEBI" id="CHEBI:18420"/>
    </cofactor>
    <cofactor evidence="14">
        <name>Mn(2+)</name>
        <dbReference type="ChEBI" id="CHEBI:29035"/>
    </cofactor>
</comment>
<evidence type="ECO:0000256" key="6">
    <source>
        <dbReference type="ARBA" id="ARBA00022723"/>
    </source>
</evidence>
<feature type="binding site" evidence="14">
    <location>
        <position position="406"/>
    </location>
    <ligand>
        <name>Zn(2+)</name>
        <dbReference type="ChEBI" id="CHEBI:29105"/>
    </ligand>
</feature>
<evidence type="ECO:0000256" key="4">
    <source>
        <dbReference type="ARBA" id="ARBA00022598"/>
    </source>
</evidence>
<dbReference type="PROSITE" id="PS01056">
    <property type="entry name" value="DNA_LIGASE_N2"/>
    <property type="match status" value="1"/>
</dbReference>
<dbReference type="CDD" id="cd17748">
    <property type="entry name" value="BRCT_DNA_ligase_like"/>
    <property type="match status" value="1"/>
</dbReference>
<dbReference type="SUPFAM" id="SSF47781">
    <property type="entry name" value="RuvA domain 2-like"/>
    <property type="match status" value="1"/>
</dbReference>
<dbReference type="InterPro" id="IPR013840">
    <property type="entry name" value="DNAligase_N"/>
</dbReference>
<keyword evidence="10 14" id="KW-0520">NAD</keyword>
<dbReference type="PIRSF" id="PIRSF001604">
    <property type="entry name" value="LigA"/>
    <property type="match status" value="1"/>
</dbReference>
<dbReference type="Pfam" id="PF00533">
    <property type="entry name" value="BRCT"/>
    <property type="match status" value="1"/>
</dbReference>
<keyword evidence="11 14" id="KW-0234">DNA repair</keyword>
<feature type="domain" description="BRCT" evidence="15">
    <location>
        <begin position="604"/>
        <end position="674"/>
    </location>
</feature>
<evidence type="ECO:0000313" key="17">
    <source>
        <dbReference type="Proteomes" id="UP000315471"/>
    </source>
</evidence>
<dbReference type="Pfam" id="PF01653">
    <property type="entry name" value="DNA_ligase_aden"/>
    <property type="match status" value="1"/>
</dbReference>
<dbReference type="Pfam" id="PF03119">
    <property type="entry name" value="DNA_ligase_ZBD"/>
    <property type="match status" value="1"/>
</dbReference>
<keyword evidence="6 14" id="KW-0479">Metal-binding</keyword>
<dbReference type="SUPFAM" id="SSF52113">
    <property type="entry name" value="BRCT domain"/>
    <property type="match status" value="1"/>
</dbReference>
<dbReference type="RefSeq" id="WP_146598418.1">
    <property type="nucleotide sequence ID" value="NZ_SJPY01000001.1"/>
</dbReference>
<dbReference type="InterPro" id="IPR013839">
    <property type="entry name" value="DNAligase_adenylation"/>
</dbReference>
<feature type="binding site" evidence="14">
    <location>
        <position position="424"/>
    </location>
    <ligand>
        <name>Zn(2+)</name>
        <dbReference type="ChEBI" id="CHEBI:29105"/>
    </ligand>
</feature>
<dbReference type="Pfam" id="PF03120">
    <property type="entry name" value="OB_DNA_ligase"/>
    <property type="match status" value="1"/>
</dbReference>
<dbReference type="EC" id="6.5.1.2" evidence="2 14"/>
<comment type="function">
    <text evidence="1 14">DNA ligase that catalyzes the formation of phosphodiester linkages between 5'-phosphoryl and 3'-hydroxyl groups in double-stranded DNA using NAD as a coenzyme and as the energy source for the reaction. It is essential for DNA replication and repair of damaged DNA.</text>
</comment>
<dbReference type="GO" id="GO:0003911">
    <property type="term" value="F:DNA ligase (NAD+) activity"/>
    <property type="evidence" value="ECO:0007669"/>
    <property type="project" value="UniProtKB-UniRule"/>
</dbReference>
<keyword evidence="8 14" id="KW-0862">Zinc</keyword>
<dbReference type="SUPFAM" id="SSF50249">
    <property type="entry name" value="Nucleic acid-binding proteins"/>
    <property type="match status" value="1"/>
</dbReference>
<evidence type="ECO:0000256" key="1">
    <source>
        <dbReference type="ARBA" id="ARBA00004067"/>
    </source>
</evidence>
<evidence type="ECO:0000256" key="10">
    <source>
        <dbReference type="ARBA" id="ARBA00023027"/>
    </source>
</evidence>
<dbReference type="Gene3D" id="3.40.50.10190">
    <property type="entry name" value="BRCT domain"/>
    <property type="match status" value="1"/>
</dbReference>
<dbReference type="HAMAP" id="MF_01588">
    <property type="entry name" value="DNA_ligase_A"/>
    <property type="match status" value="1"/>
</dbReference>
<dbReference type="PROSITE" id="PS50172">
    <property type="entry name" value="BRCT"/>
    <property type="match status" value="1"/>
</dbReference>
<dbReference type="GO" id="GO:0005829">
    <property type="term" value="C:cytosol"/>
    <property type="evidence" value="ECO:0007669"/>
    <property type="project" value="TreeGrafter"/>
</dbReference>
<comment type="similarity">
    <text evidence="13 14">Belongs to the NAD-dependent DNA ligase family. LigA subfamily.</text>
</comment>
<feature type="binding site" evidence="14">
    <location>
        <begin position="82"/>
        <end position="83"/>
    </location>
    <ligand>
        <name>NAD(+)</name>
        <dbReference type="ChEBI" id="CHEBI:57540"/>
    </ligand>
</feature>
<feature type="binding site" evidence="14">
    <location>
        <position position="429"/>
    </location>
    <ligand>
        <name>Zn(2+)</name>
        <dbReference type="ChEBI" id="CHEBI:29105"/>
    </ligand>
</feature>
<feature type="binding site" evidence="14">
    <location>
        <position position="288"/>
    </location>
    <ligand>
        <name>NAD(+)</name>
        <dbReference type="ChEBI" id="CHEBI:57540"/>
    </ligand>
</feature>
<sequence>MSDAARKRVENLRSEIRRLDHLYYVEAKPAVTDLEYDRLLEELKQLETENPELLSPDSPTQRVGDAPVEHLVQVPHVVPMLSIDNTYSREELKAYFDRTEKTLGGPTEWVMEYKIDGVAASIRYEEGGMVMALTRGNGKVGDDITHNIRTIRDLPLRLVGEKVPDVLEVRGEVYMTNSDLADLNVRQTNAGNEPFKNTRNVTAGTIRLLDPAIAAQRNLRFFCHGVGETKGFSAENHIDFLKEVGELGIPPTPGVQLLQNSAQALKAVAALEESMPDLPFEVDGIVFKVNRFDLRNELGIRSKSPRWLIAYKFERYEATTTLESISVQVGKTGAITPVAHLQPVEIAETTVSRASLHNADEIERLDVRVGDVVVVEKAGKIIPKVVRVEKHERKSELAPFKFPTHCPVCETKLVRDDGGVYIRCPNPSCPAQLRQRLIYFGSRTGMDIDGLGEEFVDLLIQRKVVASFADLYRLTAEQIANLNWTRKRKGKDGKMIDVQVGQKNAANLIAGIEASRSRGLARVLSSISIRHVGPRVAQLITKAYPTIDELQQASPEDLAAIHEIGDAIAQSVHEFLHSDYGSTTLKELAAAGVDLTQPIDANEAEKGPLSGKTFVVTGTLAHYKRDEIKRLIERLGGRASSSISKNTDYLVAGDKAGSKLEKAKKLGVEVLSEEAFKTLAEGESHDD</sequence>
<keyword evidence="9 14" id="KW-0460">Magnesium</keyword>
<dbReference type="GO" id="GO:0006260">
    <property type="term" value="P:DNA replication"/>
    <property type="evidence" value="ECO:0007669"/>
    <property type="project" value="UniProtKB-KW"/>
</dbReference>
<comment type="catalytic activity">
    <reaction evidence="12 14">
        <text>NAD(+) + (deoxyribonucleotide)n-3'-hydroxyl + 5'-phospho-(deoxyribonucleotide)m = (deoxyribonucleotide)n+m + AMP + beta-nicotinamide D-nucleotide.</text>
        <dbReference type="EC" id="6.5.1.2"/>
    </reaction>
</comment>
<dbReference type="SUPFAM" id="SSF56091">
    <property type="entry name" value="DNA ligase/mRNA capping enzyme, catalytic domain"/>
    <property type="match status" value="1"/>
</dbReference>
<dbReference type="InterPro" id="IPR036420">
    <property type="entry name" value="BRCT_dom_sf"/>
</dbReference>
<dbReference type="Gene3D" id="1.10.150.20">
    <property type="entry name" value="5' to 3' exonuclease, C-terminal subdomain"/>
    <property type="match status" value="2"/>
</dbReference>
<dbReference type="EMBL" id="SJPY01000001">
    <property type="protein sequence ID" value="TWU45772.1"/>
    <property type="molecule type" value="Genomic_DNA"/>
</dbReference>
<dbReference type="Proteomes" id="UP000315471">
    <property type="component" value="Unassembled WGS sequence"/>
</dbReference>
<dbReference type="SMART" id="SM00292">
    <property type="entry name" value="BRCT"/>
    <property type="match status" value="1"/>
</dbReference>
<evidence type="ECO:0000256" key="7">
    <source>
        <dbReference type="ARBA" id="ARBA00022763"/>
    </source>
</evidence>
<evidence type="ECO:0000256" key="12">
    <source>
        <dbReference type="ARBA" id="ARBA00034005"/>
    </source>
</evidence>
<comment type="caution">
    <text evidence="16">The sequence shown here is derived from an EMBL/GenBank/DDBJ whole genome shotgun (WGS) entry which is preliminary data.</text>
</comment>